<comment type="caution">
    <text evidence="7">The sequence shown here is derived from an EMBL/GenBank/DDBJ whole genome shotgun (WGS) entry which is preliminary data.</text>
</comment>
<evidence type="ECO:0000256" key="3">
    <source>
        <dbReference type="ARBA" id="ARBA00022989"/>
    </source>
</evidence>
<dbReference type="InterPro" id="IPR047817">
    <property type="entry name" value="ABC2_TM_bact-type"/>
</dbReference>
<accession>A0A9D1IIM8</accession>
<keyword evidence="5" id="KW-0813">Transport</keyword>
<protein>
    <recommendedName>
        <fullName evidence="5">Transport permease protein</fullName>
    </recommendedName>
</protein>
<dbReference type="PANTHER" id="PTHR43332">
    <property type="entry name" value="INNER MEMBRANE TRANSPORT PERMEASE YADH-RELATED"/>
    <property type="match status" value="1"/>
</dbReference>
<dbReference type="AlphaFoldDB" id="A0A9D1IIM8"/>
<evidence type="ECO:0000256" key="5">
    <source>
        <dbReference type="RuleBase" id="RU361157"/>
    </source>
</evidence>
<feature type="transmembrane region" description="Helical" evidence="5">
    <location>
        <begin position="145"/>
        <end position="164"/>
    </location>
</feature>
<dbReference type="InterPro" id="IPR013525">
    <property type="entry name" value="ABC2_TM"/>
</dbReference>
<dbReference type="EMBL" id="DVMY01000085">
    <property type="protein sequence ID" value="HIU37713.1"/>
    <property type="molecule type" value="Genomic_DNA"/>
</dbReference>
<evidence type="ECO:0000256" key="2">
    <source>
        <dbReference type="ARBA" id="ARBA00022692"/>
    </source>
</evidence>
<comment type="similarity">
    <text evidence="5">Belongs to the ABC-2 integral membrane protein family.</text>
</comment>
<dbReference type="GO" id="GO:0043190">
    <property type="term" value="C:ATP-binding cassette (ABC) transporter complex"/>
    <property type="evidence" value="ECO:0007669"/>
    <property type="project" value="InterPro"/>
</dbReference>
<organism evidence="7 8">
    <name type="scientific">Candidatus Aphodousia faecigallinarum</name>
    <dbReference type="NCBI Taxonomy" id="2840677"/>
    <lineage>
        <taxon>Bacteria</taxon>
        <taxon>Pseudomonadati</taxon>
        <taxon>Pseudomonadota</taxon>
        <taxon>Betaproteobacteria</taxon>
        <taxon>Burkholderiales</taxon>
        <taxon>Sutterellaceae</taxon>
        <taxon>Sutterellaceae incertae sedis</taxon>
        <taxon>Candidatus Aphodousia</taxon>
    </lineage>
</organism>
<evidence type="ECO:0000313" key="8">
    <source>
        <dbReference type="Proteomes" id="UP000824083"/>
    </source>
</evidence>
<evidence type="ECO:0000313" key="7">
    <source>
        <dbReference type="EMBL" id="HIU37713.1"/>
    </source>
</evidence>
<feature type="transmembrane region" description="Helical" evidence="5">
    <location>
        <begin position="54"/>
        <end position="77"/>
    </location>
</feature>
<evidence type="ECO:0000259" key="6">
    <source>
        <dbReference type="PROSITE" id="PS51012"/>
    </source>
</evidence>
<dbReference type="Proteomes" id="UP000824083">
    <property type="component" value="Unassembled WGS sequence"/>
</dbReference>
<dbReference type="InterPro" id="IPR000412">
    <property type="entry name" value="ABC_2_transport"/>
</dbReference>
<dbReference type="PRINTS" id="PR00164">
    <property type="entry name" value="ABC2TRNSPORT"/>
</dbReference>
<proteinExistence type="inferred from homology"/>
<keyword evidence="4 5" id="KW-0472">Membrane</keyword>
<dbReference type="PROSITE" id="PS51012">
    <property type="entry name" value="ABC_TM2"/>
    <property type="match status" value="1"/>
</dbReference>
<keyword evidence="3 5" id="KW-1133">Transmembrane helix</keyword>
<dbReference type="GO" id="GO:0140359">
    <property type="term" value="F:ABC-type transporter activity"/>
    <property type="evidence" value="ECO:0007669"/>
    <property type="project" value="InterPro"/>
</dbReference>
<feature type="transmembrane region" description="Helical" evidence="5">
    <location>
        <begin position="89"/>
        <end position="108"/>
    </location>
</feature>
<keyword evidence="5" id="KW-1003">Cell membrane</keyword>
<name>A0A9D1IIM8_9BURK</name>
<dbReference type="InterPro" id="IPR052522">
    <property type="entry name" value="ABC-2_transport_permease"/>
</dbReference>
<gene>
    <name evidence="7" type="ORF">IAC56_05510</name>
</gene>
<keyword evidence="2 5" id="KW-0812">Transmembrane</keyword>
<reference evidence="7" key="2">
    <citation type="journal article" date="2021" name="PeerJ">
        <title>Extensive microbial diversity within the chicken gut microbiome revealed by metagenomics and culture.</title>
        <authorList>
            <person name="Gilroy R."/>
            <person name="Ravi A."/>
            <person name="Getino M."/>
            <person name="Pursley I."/>
            <person name="Horton D.L."/>
            <person name="Alikhan N.F."/>
            <person name="Baker D."/>
            <person name="Gharbi K."/>
            <person name="Hall N."/>
            <person name="Watson M."/>
            <person name="Adriaenssens E.M."/>
            <person name="Foster-Nyarko E."/>
            <person name="Jarju S."/>
            <person name="Secka A."/>
            <person name="Antonio M."/>
            <person name="Oren A."/>
            <person name="Chaudhuri R.R."/>
            <person name="La Ragione R."/>
            <person name="Hildebrand F."/>
            <person name="Pallen M.J."/>
        </authorList>
    </citation>
    <scope>NUCLEOTIDE SEQUENCE</scope>
    <source>
        <strain evidence="7">7463</strain>
    </source>
</reference>
<feature type="domain" description="ABC transmembrane type-2" evidence="6">
    <location>
        <begin position="53"/>
        <end position="282"/>
    </location>
</feature>
<feature type="transmembrane region" description="Helical" evidence="5">
    <location>
        <begin position="257"/>
        <end position="279"/>
    </location>
</feature>
<evidence type="ECO:0000256" key="4">
    <source>
        <dbReference type="ARBA" id="ARBA00023136"/>
    </source>
</evidence>
<reference evidence="7" key="1">
    <citation type="submission" date="2020-10" db="EMBL/GenBank/DDBJ databases">
        <authorList>
            <person name="Gilroy R."/>
        </authorList>
    </citation>
    <scope>NUCLEOTIDE SEQUENCE</scope>
    <source>
        <strain evidence="7">7463</strain>
    </source>
</reference>
<dbReference type="Pfam" id="PF01061">
    <property type="entry name" value="ABC2_membrane"/>
    <property type="match status" value="1"/>
</dbReference>
<sequence length="287" mass="32262">MRIRKSANFPCQPRRSFHKSYPLSTNMFSHTQTFCARNAFFTLLRKEIIRFKKVAFHTIAAPVLSSLLYLIIFGAALQNQVVSTSSIPYSNFLVPGLVMMAVLQNAFANSSSSFVQSKISGTLTFLLVTPLSNSMIATAYILSSVLRGLIVGFCVWLGTTIWVTPSFNCMTWILIFSLLGAFVMASLGLITAIWSDRYEQMGVVQTFFVMPMTFLSGIFYSCETLPSPWRELTTLNPLYYLIDGFRGGFLGYFETDPFIACIWGLGVCIFAFSTCVWFLKKGYKIKN</sequence>
<feature type="transmembrane region" description="Helical" evidence="5">
    <location>
        <begin position="201"/>
        <end position="220"/>
    </location>
</feature>
<comment type="subcellular location">
    <subcellularLocation>
        <location evidence="5">Cell inner membrane</location>
        <topology evidence="5">Multi-pass membrane protein</topology>
    </subcellularLocation>
    <subcellularLocation>
        <location evidence="1">Membrane</location>
        <topology evidence="1">Multi-pass membrane protein</topology>
    </subcellularLocation>
</comment>
<dbReference type="PIRSF" id="PIRSF006648">
    <property type="entry name" value="DrrB"/>
    <property type="match status" value="1"/>
</dbReference>
<feature type="transmembrane region" description="Helical" evidence="5">
    <location>
        <begin position="170"/>
        <end position="194"/>
    </location>
</feature>
<evidence type="ECO:0000256" key="1">
    <source>
        <dbReference type="ARBA" id="ARBA00004141"/>
    </source>
</evidence>